<sequence length="53" mass="5490">MNINSAVVSGGVALAVSLDLYRVLPDLISAGCLLFQPSIDLLVGLLVGARSYD</sequence>
<keyword evidence="1" id="KW-0812">Transmembrane</keyword>
<organism evidence="2">
    <name type="scientific">Brassica cretica</name>
    <name type="common">Mustard</name>
    <dbReference type="NCBI Taxonomy" id="69181"/>
    <lineage>
        <taxon>Eukaryota</taxon>
        <taxon>Viridiplantae</taxon>
        <taxon>Streptophyta</taxon>
        <taxon>Embryophyta</taxon>
        <taxon>Tracheophyta</taxon>
        <taxon>Spermatophyta</taxon>
        <taxon>Magnoliopsida</taxon>
        <taxon>eudicotyledons</taxon>
        <taxon>Gunneridae</taxon>
        <taxon>Pentapetalae</taxon>
        <taxon>rosids</taxon>
        <taxon>malvids</taxon>
        <taxon>Brassicales</taxon>
        <taxon>Brassicaceae</taxon>
        <taxon>Brassiceae</taxon>
        <taxon>Brassica</taxon>
    </lineage>
</organism>
<keyword evidence="1" id="KW-1133">Transmembrane helix</keyword>
<dbReference type="AlphaFoldDB" id="A0A8S9GX39"/>
<name>A0A8S9GX39_BRACR</name>
<evidence type="ECO:0000256" key="1">
    <source>
        <dbReference type="SAM" id="Phobius"/>
    </source>
</evidence>
<evidence type="ECO:0000313" key="2">
    <source>
        <dbReference type="EMBL" id="KAF2548562.1"/>
    </source>
</evidence>
<feature type="transmembrane region" description="Helical" evidence="1">
    <location>
        <begin position="27"/>
        <end position="49"/>
    </location>
</feature>
<protein>
    <submittedName>
        <fullName evidence="2">Uncharacterized protein</fullName>
    </submittedName>
</protein>
<gene>
    <name evidence="2" type="ORF">F2Q70_00022754</name>
</gene>
<keyword evidence="1" id="KW-0472">Membrane</keyword>
<reference evidence="2" key="1">
    <citation type="submission" date="2019-12" db="EMBL/GenBank/DDBJ databases">
        <title>Genome sequencing and annotation of Brassica cretica.</title>
        <authorList>
            <person name="Studholme D.J."/>
            <person name="Sarris P.F."/>
        </authorList>
    </citation>
    <scope>NUCLEOTIDE SEQUENCE</scope>
    <source>
        <strain evidence="2">PFS-102/07</strain>
        <tissue evidence="2">Leaf</tissue>
    </source>
</reference>
<dbReference type="EMBL" id="QGKY02001925">
    <property type="protein sequence ID" value="KAF2548562.1"/>
    <property type="molecule type" value="Genomic_DNA"/>
</dbReference>
<accession>A0A8S9GX39</accession>
<comment type="caution">
    <text evidence="2">The sequence shown here is derived from an EMBL/GenBank/DDBJ whole genome shotgun (WGS) entry which is preliminary data.</text>
</comment>
<proteinExistence type="predicted"/>